<evidence type="ECO:0000256" key="3">
    <source>
        <dbReference type="SAM" id="MobiDB-lite"/>
    </source>
</evidence>
<evidence type="ECO:0000313" key="6">
    <source>
        <dbReference type="RefSeq" id="XP_022340599.1"/>
    </source>
</evidence>
<dbReference type="CDD" id="cd01763">
    <property type="entry name" value="Ubl_SUMO_like"/>
    <property type="match status" value="1"/>
</dbReference>
<name>A0A8B8EKW1_CRAVI</name>
<feature type="domain" description="Rad60/SUMO-like" evidence="4">
    <location>
        <begin position="283"/>
        <end position="353"/>
    </location>
</feature>
<feature type="region of interest" description="Disordered" evidence="3">
    <location>
        <begin position="74"/>
        <end position="102"/>
    </location>
</feature>
<dbReference type="Proteomes" id="UP000694844">
    <property type="component" value="Chromosome 5"/>
</dbReference>
<evidence type="ECO:0000256" key="2">
    <source>
        <dbReference type="ARBA" id="ARBA00023242"/>
    </source>
</evidence>
<dbReference type="SUPFAM" id="SSF54236">
    <property type="entry name" value="Ubiquitin-like"/>
    <property type="match status" value="2"/>
</dbReference>
<evidence type="ECO:0000256" key="1">
    <source>
        <dbReference type="ARBA" id="ARBA00004123"/>
    </source>
</evidence>
<dbReference type="Gene3D" id="3.10.20.90">
    <property type="entry name" value="Phosphatidylinositol 3-kinase Catalytic Subunit, Chain A, domain 1"/>
    <property type="match status" value="2"/>
</dbReference>
<dbReference type="InterPro" id="IPR022617">
    <property type="entry name" value="Rad60/SUMO-like_dom"/>
</dbReference>
<protein>
    <submittedName>
        <fullName evidence="6">NFATC2-interacting protein-like</fullName>
    </submittedName>
</protein>
<dbReference type="OrthoDB" id="442921at2759"/>
<keyword evidence="2" id="KW-0539">Nucleus</keyword>
<evidence type="ECO:0000259" key="4">
    <source>
        <dbReference type="Pfam" id="PF11976"/>
    </source>
</evidence>
<dbReference type="GO" id="GO:0045944">
    <property type="term" value="P:positive regulation of transcription by RNA polymerase II"/>
    <property type="evidence" value="ECO:0007669"/>
    <property type="project" value="TreeGrafter"/>
</dbReference>
<keyword evidence="5" id="KW-1185">Reference proteome</keyword>
<reference evidence="6" key="1">
    <citation type="submission" date="2025-08" db="UniProtKB">
        <authorList>
            <consortium name="RefSeq"/>
        </authorList>
    </citation>
    <scope>IDENTIFICATION</scope>
    <source>
        <tissue evidence="6">Whole sample</tissue>
    </source>
</reference>
<dbReference type="GeneID" id="111135132"/>
<organism evidence="5 6">
    <name type="scientific">Crassostrea virginica</name>
    <name type="common">Eastern oyster</name>
    <dbReference type="NCBI Taxonomy" id="6565"/>
    <lineage>
        <taxon>Eukaryota</taxon>
        <taxon>Metazoa</taxon>
        <taxon>Spiralia</taxon>
        <taxon>Lophotrochozoa</taxon>
        <taxon>Mollusca</taxon>
        <taxon>Bivalvia</taxon>
        <taxon>Autobranchia</taxon>
        <taxon>Pteriomorphia</taxon>
        <taxon>Ostreida</taxon>
        <taxon>Ostreoidea</taxon>
        <taxon>Ostreidae</taxon>
        <taxon>Crassostrea</taxon>
    </lineage>
</organism>
<dbReference type="KEGG" id="cvn:111135132"/>
<feature type="region of interest" description="Disordered" evidence="3">
    <location>
        <begin position="117"/>
        <end position="147"/>
    </location>
</feature>
<dbReference type="InterPro" id="IPR029071">
    <property type="entry name" value="Ubiquitin-like_domsf"/>
</dbReference>
<proteinExistence type="predicted"/>
<evidence type="ECO:0000313" key="5">
    <source>
        <dbReference type="Proteomes" id="UP000694844"/>
    </source>
</evidence>
<sequence length="355" mass="39319">MEEVTEVSPLKKQPSHCRRGLAARLAAKKKISSEEEKNPAAEEISEESAVYSTQVARMLSKRGIPDVAQLNCVVSSDDSDDNGEIIPVKKMKNKNSSRKSPDVSTVLLDAEEDAIQCTPPNIVPSGADSLRSPSPPPPPEPPKDIPVRTKRPCMARAIKQLSEAKSYLQREMSMLNTSGTDLDDVICLDDSLDENSIFFFVQCNAELQKHRMGKWEPFKKLIDAIADQQKISCGDVMFSLNDVTVRPSDTPNSVGLKSADIIVMYKNSGKDFSEADSLDSSGIQLYVQSRNSKKKLEFKIDPVAPLQVLINKYCIQTKTDPAHYHLQFDGEDVRPQDTAAELELEDGYCLDIIES</sequence>
<dbReference type="Pfam" id="PF11976">
    <property type="entry name" value="Rad60-SLD"/>
    <property type="match status" value="1"/>
</dbReference>
<dbReference type="PANTHER" id="PTHR47187">
    <property type="entry name" value="NFATC2-INTERACTING PROTEIN"/>
    <property type="match status" value="1"/>
</dbReference>
<dbReference type="PANTHER" id="PTHR47187:SF1">
    <property type="entry name" value="NFATC2-INTERACTING PROTEIN"/>
    <property type="match status" value="1"/>
</dbReference>
<dbReference type="AlphaFoldDB" id="A0A8B8EKW1"/>
<comment type="subcellular location">
    <subcellularLocation>
        <location evidence="1">Nucleus</location>
    </subcellularLocation>
</comment>
<dbReference type="RefSeq" id="XP_022340599.1">
    <property type="nucleotide sequence ID" value="XM_022484891.1"/>
</dbReference>
<gene>
    <name evidence="6" type="primary">LOC111135132</name>
</gene>
<accession>A0A8B8EKW1</accession>
<dbReference type="InterPro" id="IPR052324">
    <property type="entry name" value="NFATC2-Int_DNA_Repair"/>
</dbReference>
<dbReference type="GO" id="GO:0005634">
    <property type="term" value="C:nucleus"/>
    <property type="evidence" value="ECO:0007669"/>
    <property type="project" value="UniProtKB-SubCell"/>
</dbReference>